<gene>
    <name evidence="1" type="ORF">SFSGTM_17950</name>
</gene>
<keyword evidence="2" id="KW-1185">Reference proteome</keyword>
<proteinExistence type="predicted"/>
<name>A0A809SE36_9PROT</name>
<protein>
    <submittedName>
        <fullName evidence="1">Uncharacterized protein</fullName>
    </submittedName>
</protein>
<dbReference type="EMBL" id="AP021881">
    <property type="protein sequence ID" value="BBP01087.1"/>
    <property type="molecule type" value="Genomic_DNA"/>
</dbReference>
<dbReference type="RefSeq" id="WP_162084906.1">
    <property type="nucleotide sequence ID" value="NZ_AP021881.1"/>
</dbReference>
<sequence>MKKFVLILVCVLISYAGIYAWAIYRFPKFVYECTANPIDREMFNNPEKLNSAEKKVFLSKTYSCVSEKQTLVERFVVNTPTKW</sequence>
<dbReference type="Proteomes" id="UP000463939">
    <property type="component" value="Chromosome"/>
</dbReference>
<reference evidence="2" key="1">
    <citation type="submission" date="2019-11" db="EMBL/GenBank/DDBJ databases">
        <title>Isolation and characterization of a novel species in the genus Sulfuriferula.</title>
        <authorList>
            <person name="Mochizuki J."/>
            <person name="Kojima H."/>
            <person name="Fukui M."/>
        </authorList>
    </citation>
    <scope>NUCLEOTIDE SEQUENCE [LARGE SCALE GENOMIC DNA]</scope>
    <source>
        <strain evidence="2">SGTM</strain>
    </source>
</reference>
<dbReference type="KEGG" id="sniv:SFSGTM_17950"/>
<evidence type="ECO:0000313" key="1">
    <source>
        <dbReference type="EMBL" id="BBP01087.1"/>
    </source>
</evidence>
<accession>A0A809SE36</accession>
<evidence type="ECO:0000313" key="2">
    <source>
        <dbReference type="Proteomes" id="UP000463939"/>
    </source>
</evidence>
<dbReference type="AlphaFoldDB" id="A0A809SE36"/>
<organism evidence="1 2">
    <name type="scientific">Sulfuriferula nivalis</name>
    <dbReference type="NCBI Taxonomy" id="2675298"/>
    <lineage>
        <taxon>Bacteria</taxon>
        <taxon>Pseudomonadati</taxon>
        <taxon>Pseudomonadota</taxon>
        <taxon>Betaproteobacteria</taxon>
        <taxon>Nitrosomonadales</taxon>
        <taxon>Sulfuricellaceae</taxon>
        <taxon>Sulfuriferula</taxon>
    </lineage>
</organism>